<proteinExistence type="predicted"/>
<protein>
    <submittedName>
        <fullName evidence="1">Uncharacterized protein</fullName>
    </submittedName>
</protein>
<accession>A0AAD3TIE5</accession>
<name>A0AAD3TIE5_NEPGR</name>
<sequence length="84" mass="9345">MTNENLGSRDHRLDSCAYKSNTYQVEEPGLGSFVAEYLSGSSSLKGGKSFFEPYLRITPSYYPTKRRFDSTSGCKGGPHLEKLV</sequence>
<evidence type="ECO:0000313" key="2">
    <source>
        <dbReference type="Proteomes" id="UP001279734"/>
    </source>
</evidence>
<dbReference type="Proteomes" id="UP001279734">
    <property type="component" value="Unassembled WGS sequence"/>
</dbReference>
<comment type="caution">
    <text evidence="1">The sequence shown here is derived from an EMBL/GenBank/DDBJ whole genome shotgun (WGS) entry which is preliminary data.</text>
</comment>
<gene>
    <name evidence="1" type="ORF">Nepgr_031569</name>
</gene>
<organism evidence="1 2">
    <name type="scientific">Nepenthes gracilis</name>
    <name type="common">Slender pitcher plant</name>
    <dbReference type="NCBI Taxonomy" id="150966"/>
    <lineage>
        <taxon>Eukaryota</taxon>
        <taxon>Viridiplantae</taxon>
        <taxon>Streptophyta</taxon>
        <taxon>Embryophyta</taxon>
        <taxon>Tracheophyta</taxon>
        <taxon>Spermatophyta</taxon>
        <taxon>Magnoliopsida</taxon>
        <taxon>eudicotyledons</taxon>
        <taxon>Gunneridae</taxon>
        <taxon>Pentapetalae</taxon>
        <taxon>Caryophyllales</taxon>
        <taxon>Nepenthaceae</taxon>
        <taxon>Nepenthes</taxon>
    </lineage>
</organism>
<dbReference type="EMBL" id="BSYO01000036">
    <property type="protein sequence ID" value="GMH29726.1"/>
    <property type="molecule type" value="Genomic_DNA"/>
</dbReference>
<keyword evidence="2" id="KW-1185">Reference proteome</keyword>
<dbReference type="AlphaFoldDB" id="A0AAD3TIE5"/>
<reference evidence="1" key="1">
    <citation type="submission" date="2023-05" db="EMBL/GenBank/DDBJ databases">
        <title>Nepenthes gracilis genome sequencing.</title>
        <authorList>
            <person name="Fukushima K."/>
        </authorList>
    </citation>
    <scope>NUCLEOTIDE SEQUENCE</scope>
    <source>
        <strain evidence="1">SING2019-196</strain>
    </source>
</reference>
<evidence type="ECO:0000313" key="1">
    <source>
        <dbReference type="EMBL" id="GMH29726.1"/>
    </source>
</evidence>